<name>A0A4R1QSA4_9FIRM</name>
<dbReference type="InterPro" id="IPR021124">
    <property type="entry name" value="CRISPR-assoc_prot_Cas5"/>
</dbReference>
<dbReference type="GO" id="GO:0003723">
    <property type="term" value="F:RNA binding"/>
    <property type="evidence" value="ECO:0007669"/>
    <property type="project" value="InterPro"/>
</dbReference>
<dbReference type="NCBIfam" id="TIGR01868">
    <property type="entry name" value="casD_Cas5e"/>
    <property type="match status" value="1"/>
</dbReference>
<keyword evidence="1" id="KW-0051">Antiviral defense</keyword>
<dbReference type="AlphaFoldDB" id="A0A4R1QSA4"/>
<dbReference type="CDD" id="cd09645">
    <property type="entry name" value="Cas5_I-E"/>
    <property type="match status" value="1"/>
</dbReference>
<gene>
    <name evidence="2" type="ORF">EDD76_112165</name>
</gene>
<dbReference type="GO" id="GO:0051607">
    <property type="term" value="P:defense response to virus"/>
    <property type="evidence" value="ECO:0007669"/>
    <property type="project" value="UniProtKB-KW"/>
</dbReference>
<protein>
    <submittedName>
        <fullName evidence="2">CRISPR system Cascade subunit CasD</fullName>
    </submittedName>
</protein>
<dbReference type="InterPro" id="IPR010147">
    <property type="entry name" value="CRISPR-assoc_prot_CasD"/>
</dbReference>
<organism evidence="2 3">
    <name type="scientific">Kineothrix alysoides</name>
    <dbReference type="NCBI Taxonomy" id="1469948"/>
    <lineage>
        <taxon>Bacteria</taxon>
        <taxon>Bacillati</taxon>
        <taxon>Bacillota</taxon>
        <taxon>Clostridia</taxon>
        <taxon>Lachnospirales</taxon>
        <taxon>Lachnospiraceae</taxon>
        <taxon>Kineothrix</taxon>
    </lineage>
</organism>
<dbReference type="InterPro" id="IPR013422">
    <property type="entry name" value="CRISPR-assoc_prot_Cas5_N"/>
</dbReference>
<dbReference type="Gene3D" id="3.30.70.2660">
    <property type="match status" value="1"/>
</dbReference>
<dbReference type="NCBIfam" id="TIGR02593">
    <property type="entry name" value="CRISPR_cas5"/>
    <property type="match status" value="1"/>
</dbReference>
<sequence>MKTIILKFSGPLQSWGTGSNFETRDTARYPTKSAVIGLIGGALGYRRDETEKIQELNELSFGVRIEQRGTLLKDYHIARSANQTYVTNRYYLQDAVFLAMLSHEDSSWIDTVAKALVSPVFPLYMGRRSVPVDSEFFQGVVENDLLSTIKSYHWQASGWYQKKLSRESKLNRIMLDAYVDASLLDDSLPPMFQRDRVESFDLMNRNHSFRPVKSMQVEIQTAEMGKDTEHDAFQGIGGV</sequence>
<dbReference type="GO" id="GO:0043571">
    <property type="term" value="P:maintenance of CRISPR repeat elements"/>
    <property type="evidence" value="ECO:0007669"/>
    <property type="project" value="InterPro"/>
</dbReference>
<reference evidence="2 3" key="1">
    <citation type="submission" date="2019-03" db="EMBL/GenBank/DDBJ databases">
        <title>Genomic Encyclopedia of Type Strains, Phase IV (KMG-IV): sequencing the most valuable type-strain genomes for metagenomic binning, comparative biology and taxonomic classification.</title>
        <authorList>
            <person name="Goeker M."/>
        </authorList>
    </citation>
    <scope>NUCLEOTIDE SEQUENCE [LARGE SCALE GENOMIC DNA]</scope>
    <source>
        <strain evidence="2 3">DSM 100556</strain>
    </source>
</reference>
<comment type="caution">
    <text evidence="2">The sequence shown here is derived from an EMBL/GenBank/DDBJ whole genome shotgun (WGS) entry which is preliminary data.</text>
</comment>
<dbReference type="Proteomes" id="UP000295718">
    <property type="component" value="Unassembled WGS sequence"/>
</dbReference>
<accession>A0A4R1QSA4</accession>
<dbReference type="STRING" id="1469948.GCA_000732725_00423"/>
<evidence type="ECO:0000313" key="2">
    <source>
        <dbReference type="EMBL" id="TCL56337.1"/>
    </source>
</evidence>
<keyword evidence="3" id="KW-1185">Reference proteome</keyword>
<dbReference type="Pfam" id="PF09704">
    <property type="entry name" value="Cas_Cas5d"/>
    <property type="match status" value="1"/>
</dbReference>
<proteinExistence type="predicted"/>
<evidence type="ECO:0000256" key="1">
    <source>
        <dbReference type="ARBA" id="ARBA00023118"/>
    </source>
</evidence>
<evidence type="ECO:0000313" key="3">
    <source>
        <dbReference type="Proteomes" id="UP000295718"/>
    </source>
</evidence>
<dbReference type="EMBL" id="SLUO01000012">
    <property type="protein sequence ID" value="TCL56337.1"/>
    <property type="molecule type" value="Genomic_DNA"/>
</dbReference>